<dbReference type="EMBL" id="LQPZ01000005">
    <property type="protein sequence ID" value="ORX08552.1"/>
    <property type="molecule type" value="Genomic_DNA"/>
</dbReference>
<dbReference type="Gene3D" id="3.50.50.60">
    <property type="entry name" value="FAD/NAD(P)-binding domain"/>
    <property type="match status" value="1"/>
</dbReference>
<evidence type="ECO:0000313" key="6">
    <source>
        <dbReference type="EMBL" id="ORX08552.1"/>
    </source>
</evidence>
<name>A0A1X2EQS3_9MYCO</name>
<dbReference type="SUPFAM" id="SSF50022">
    <property type="entry name" value="ISP domain"/>
    <property type="match status" value="1"/>
</dbReference>
<evidence type="ECO:0000256" key="4">
    <source>
        <dbReference type="ARBA" id="ARBA00023014"/>
    </source>
</evidence>
<dbReference type="GO" id="GO:0051537">
    <property type="term" value="F:2 iron, 2 sulfur cluster binding"/>
    <property type="evidence" value="ECO:0007669"/>
    <property type="project" value="UniProtKB-KW"/>
</dbReference>
<dbReference type="InterPro" id="IPR017941">
    <property type="entry name" value="Rieske_2Fe-2S"/>
</dbReference>
<dbReference type="GO" id="GO:0005737">
    <property type="term" value="C:cytoplasm"/>
    <property type="evidence" value="ECO:0007669"/>
    <property type="project" value="TreeGrafter"/>
</dbReference>
<keyword evidence="7" id="KW-1185">Reference proteome</keyword>
<keyword evidence="1" id="KW-0001">2Fe-2S</keyword>
<dbReference type="GO" id="GO:0016705">
    <property type="term" value="F:oxidoreductase activity, acting on paired donors, with incorporation or reduction of molecular oxygen"/>
    <property type="evidence" value="ECO:0007669"/>
    <property type="project" value="UniProtKB-ARBA"/>
</dbReference>
<dbReference type="PANTHER" id="PTHR13847">
    <property type="entry name" value="SARCOSINE DEHYDROGENASE-RELATED"/>
    <property type="match status" value="1"/>
</dbReference>
<dbReference type="GO" id="GO:0046872">
    <property type="term" value="F:metal ion binding"/>
    <property type="evidence" value="ECO:0007669"/>
    <property type="project" value="UniProtKB-KW"/>
</dbReference>
<dbReference type="AlphaFoldDB" id="A0A1X2EQS3"/>
<dbReference type="Gene3D" id="3.30.9.10">
    <property type="entry name" value="D-Amino Acid Oxidase, subunit A, domain 2"/>
    <property type="match status" value="1"/>
</dbReference>
<dbReference type="PROSITE" id="PS51296">
    <property type="entry name" value="RIESKE"/>
    <property type="match status" value="1"/>
</dbReference>
<dbReference type="OrthoDB" id="9767869at2"/>
<keyword evidence="4" id="KW-0411">Iron-sulfur</keyword>
<keyword evidence="3" id="KW-0408">Iron</keyword>
<evidence type="ECO:0000313" key="7">
    <source>
        <dbReference type="Proteomes" id="UP000193090"/>
    </source>
</evidence>
<dbReference type="PANTHER" id="PTHR13847:SF274">
    <property type="entry name" value="RIESKE 2FE-2S IRON-SULFUR PROTEIN YHFW-RELATED"/>
    <property type="match status" value="1"/>
</dbReference>
<gene>
    <name evidence="6" type="ORF">AWC30_01725</name>
</gene>
<protein>
    <submittedName>
        <fullName evidence="6">FAD-dependent oxidoreductase</fullName>
    </submittedName>
</protein>
<dbReference type="Pfam" id="PF01266">
    <property type="entry name" value="DAO"/>
    <property type="match status" value="1"/>
</dbReference>
<dbReference type="InterPro" id="IPR006076">
    <property type="entry name" value="FAD-dep_OxRdtase"/>
</dbReference>
<evidence type="ECO:0000259" key="5">
    <source>
        <dbReference type="PROSITE" id="PS51296"/>
    </source>
</evidence>
<keyword evidence="2" id="KW-0479">Metal-binding</keyword>
<evidence type="ECO:0000256" key="3">
    <source>
        <dbReference type="ARBA" id="ARBA00023004"/>
    </source>
</evidence>
<evidence type="ECO:0000256" key="2">
    <source>
        <dbReference type="ARBA" id="ARBA00022723"/>
    </source>
</evidence>
<organism evidence="6 7">
    <name type="scientific">Mycolicibacillus trivialis</name>
    <dbReference type="NCBI Taxonomy" id="1798"/>
    <lineage>
        <taxon>Bacteria</taxon>
        <taxon>Bacillati</taxon>
        <taxon>Actinomycetota</taxon>
        <taxon>Actinomycetes</taxon>
        <taxon>Mycobacteriales</taxon>
        <taxon>Mycobacteriaceae</taxon>
        <taxon>Mycolicibacillus</taxon>
    </lineage>
</organism>
<dbReference type="SUPFAM" id="SSF51905">
    <property type="entry name" value="FAD/NAD(P)-binding domain"/>
    <property type="match status" value="1"/>
</dbReference>
<dbReference type="STRING" id="1798.AWC30_01725"/>
<reference evidence="6 7" key="1">
    <citation type="submission" date="2016-01" db="EMBL/GenBank/DDBJ databases">
        <title>The new phylogeny of the genus Mycobacterium.</title>
        <authorList>
            <person name="Tarcisio F."/>
            <person name="Conor M."/>
            <person name="Antonella G."/>
            <person name="Elisabetta G."/>
            <person name="Giulia F.S."/>
            <person name="Sara T."/>
            <person name="Anna F."/>
            <person name="Clotilde B."/>
            <person name="Roberto B."/>
            <person name="Veronica D.S."/>
            <person name="Fabio R."/>
            <person name="Monica P."/>
            <person name="Olivier J."/>
            <person name="Enrico T."/>
            <person name="Nicola S."/>
        </authorList>
    </citation>
    <scope>NUCLEOTIDE SEQUENCE [LARGE SCALE GENOMIC DNA]</scope>
    <source>
        <strain evidence="6 7">DSM 44153</strain>
    </source>
</reference>
<sequence>MTSLWLADRNRPSSNTELSAEAGSSADVVVVGAGIVGLVTAVQLARAGIDVLVLEARHIGAVTTGNTTGKISLLQGTTLSKIAARHGPAILRDYVRGNRAGQDWLLEYCAANDIPVQREDSYTYAQSAEEVPAARRELQVCRRAGLPVEWRPTADVPFPYHGGVALDQQAQFDPMPLLDRLAAELTELGGRVVECARVLRVRHRHARLQLTVRNDDEEIDVKAGRCVLATGIPILDRGGFFARVKPDRSYGLAFKVPGQITRPMLISAGSPTRSIRYAPTADGERLVVSGAGHTVGRNDATGDVDELIAWTQSHFPGAVLTDRWSAQDYTPVDYTPYVGPILPGDNNIFVATGFNKWGLAAGTAAAMLITGSILGQQLPWAHAFASWNPREFSGLPTALRANAEVAVELARGWAAPVVRRRSPGEDDGVVAGPPWHLQAHCVVDGVEHRVSPVCPHLGGIVNWNRVDRSWDCPLHGSRFAPDGTLLEGPATRGLTASE</sequence>
<dbReference type="InterPro" id="IPR036188">
    <property type="entry name" value="FAD/NAD-bd_sf"/>
</dbReference>
<proteinExistence type="predicted"/>
<dbReference type="GO" id="GO:0004497">
    <property type="term" value="F:monooxygenase activity"/>
    <property type="evidence" value="ECO:0007669"/>
    <property type="project" value="UniProtKB-ARBA"/>
</dbReference>
<dbReference type="InterPro" id="IPR036922">
    <property type="entry name" value="Rieske_2Fe-2S_sf"/>
</dbReference>
<accession>A0A1X2EQS3</accession>
<dbReference type="Pfam" id="PF00355">
    <property type="entry name" value="Rieske"/>
    <property type="match status" value="1"/>
</dbReference>
<comment type="caution">
    <text evidence="6">The sequence shown here is derived from an EMBL/GenBank/DDBJ whole genome shotgun (WGS) entry which is preliminary data.</text>
</comment>
<dbReference type="Proteomes" id="UP000193090">
    <property type="component" value="Unassembled WGS sequence"/>
</dbReference>
<feature type="domain" description="Rieske" evidence="5">
    <location>
        <begin position="444"/>
        <end position="498"/>
    </location>
</feature>
<dbReference type="RefSeq" id="WP_085107296.1">
    <property type="nucleotide sequence ID" value="NZ_JACKSN010000107.1"/>
</dbReference>
<dbReference type="Gene3D" id="2.102.10.10">
    <property type="entry name" value="Rieske [2Fe-2S] iron-sulphur domain"/>
    <property type="match status" value="1"/>
</dbReference>
<evidence type="ECO:0000256" key="1">
    <source>
        <dbReference type="ARBA" id="ARBA00022714"/>
    </source>
</evidence>